<reference evidence="6 7" key="1">
    <citation type="submission" date="2016-10" db="EMBL/GenBank/DDBJ databases">
        <authorList>
            <person name="de Groot N.N."/>
        </authorList>
    </citation>
    <scope>NUCLEOTIDE SEQUENCE [LARGE SCALE GENOMIC DNA]</scope>
    <source>
        <strain evidence="6 7">CGMCC 4.2022</strain>
    </source>
</reference>
<dbReference type="Pfam" id="PF01266">
    <property type="entry name" value="DAO"/>
    <property type="match status" value="1"/>
</dbReference>
<feature type="domain" description="FAD dependent oxidoreductase" evidence="5">
    <location>
        <begin position="2"/>
        <end position="337"/>
    </location>
</feature>
<dbReference type="SUPFAM" id="SSF51905">
    <property type="entry name" value="FAD/NAD(P)-binding domain"/>
    <property type="match status" value="1"/>
</dbReference>
<evidence type="ECO:0000259" key="5">
    <source>
        <dbReference type="Pfam" id="PF01266"/>
    </source>
</evidence>
<dbReference type="EMBL" id="FNIE01000006">
    <property type="protein sequence ID" value="SDN97231.1"/>
    <property type="molecule type" value="Genomic_DNA"/>
</dbReference>
<dbReference type="PANTHER" id="PTHR10961">
    <property type="entry name" value="PEROXISOMAL SARCOSINE OXIDASE"/>
    <property type="match status" value="1"/>
</dbReference>
<dbReference type="InterPro" id="IPR036188">
    <property type="entry name" value="FAD/NAD-bd_sf"/>
</dbReference>
<keyword evidence="7" id="KW-1185">Reference proteome</keyword>
<dbReference type="Gene3D" id="3.50.50.60">
    <property type="entry name" value="FAD/NAD(P)-binding domain"/>
    <property type="match status" value="1"/>
</dbReference>
<dbReference type="Gene3D" id="3.30.9.10">
    <property type="entry name" value="D-Amino Acid Oxidase, subunit A, domain 2"/>
    <property type="match status" value="1"/>
</dbReference>
<dbReference type="InterPro" id="IPR006076">
    <property type="entry name" value="FAD-dep_OxRdtase"/>
</dbReference>
<gene>
    <name evidence="6" type="ORF">SAMN05216259_106400</name>
</gene>
<keyword evidence="4" id="KW-0560">Oxidoreductase</keyword>
<protein>
    <submittedName>
        <fullName evidence="6">Glycine/D-amino acid oxidase</fullName>
    </submittedName>
</protein>
<dbReference type="AlphaFoldDB" id="A0A1H0FRQ9"/>
<dbReference type="PANTHER" id="PTHR10961:SF46">
    <property type="entry name" value="PEROXISOMAL SARCOSINE OXIDASE"/>
    <property type="match status" value="1"/>
</dbReference>
<dbReference type="InterPro" id="IPR045170">
    <property type="entry name" value="MTOX"/>
</dbReference>
<dbReference type="Proteomes" id="UP000199341">
    <property type="component" value="Unassembled WGS sequence"/>
</dbReference>
<evidence type="ECO:0000256" key="2">
    <source>
        <dbReference type="ARBA" id="ARBA00022630"/>
    </source>
</evidence>
<organism evidence="6 7">
    <name type="scientific">Actinacidiphila guanduensis</name>
    <dbReference type="NCBI Taxonomy" id="310781"/>
    <lineage>
        <taxon>Bacteria</taxon>
        <taxon>Bacillati</taxon>
        <taxon>Actinomycetota</taxon>
        <taxon>Actinomycetes</taxon>
        <taxon>Kitasatosporales</taxon>
        <taxon>Streptomycetaceae</taxon>
        <taxon>Actinacidiphila</taxon>
    </lineage>
</organism>
<name>A0A1H0FRQ9_9ACTN</name>
<evidence type="ECO:0000313" key="6">
    <source>
        <dbReference type="EMBL" id="SDN97231.1"/>
    </source>
</evidence>
<keyword evidence="2" id="KW-0285">Flavoprotein</keyword>
<keyword evidence="3" id="KW-0274">FAD</keyword>
<proteinExistence type="predicted"/>
<evidence type="ECO:0000256" key="4">
    <source>
        <dbReference type="ARBA" id="ARBA00023002"/>
    </source>
</evidence>
<evidence type="ECO:0000313" key="7">
    <source>
        <dbReference type="Proteomes" id="UP000199341"/>
    </source>
</evidence>
<dbReference type="STRING" id="310781.SAMN05216259_106400"/>
<evidence type="ECO:0000256" key="3">
    <source>
        <dbReference type="ARBA" id="ARBA00022827"/>
    </source>
</evidence>
<dbReference type="OrthoDB" id="9806257at2"/>
<dbReference type="GO" id="GO:0008115">
    <property type="term" value="F:sarcosine oxidase activity"/>
    <property type="evidence" value="ECO:0007669"/>
    <property type="project" value="TreeGrafter"/>
</dbReference>
<sequence>MLVVGAGVTGLLTAVECALAGHRVTVLERGTVPDPAATSHDQHRALRTLAVGNPGRSRELAGAERRWRELAAVLGGGFYRRVGVVTAWPRERVAEVLACARAAGLPVTAEAELPPVGAPEGTVAVREEAAGVLLAEQVLRSAAAWLAGHPAVELRPGCEVAAVSADDGRVRLRGGEVVHGDLVLVAAGPWTRELAGHPVVVYRQTMLYLRPPSALAARWRGAPAAGGLGADGRGWALPPGGGALLKISSDAVCRAVPGTGGAAEEDQEPWALRLAGSGVLPDIEAYEVVGARACHYAADARDGGAHLARIGPRLWSRPACGGTGFAEAPLVARRITEAAREAAA</sequence>
<comment type="cofactor">
    <cofactor evidence="1">
        <name>FAD</name>
        <dbReference type="ChEBI" id="CHEBI:57692"/>
    </cofactor>
</comment>
<evidence type="ECO:0000256" key="1">
    <source>
        <dbReference type="ARBA" id="ARBA00001974"/>
    </source>
</evidence>
<dbReference type="GO" id="GO:0050660">
    <property type="term" value="F:flavin adenine dinucleotide binding"/>
    <property type="evidence" value="ECO:0007669"/>
    <property type="project" value="InterPro"/>
</dbReference>
<accession>A0A1H0FRQ9</accession>